<keyword evidence="3" id="KW-1185">Reference proteome</keyword>
<dbReference type="PROSITE" id="PS51257">
    <property type="entry name" value="PROKAR_LIPOPROTEIN"/>
    <property type="match status" value="1"/>
</dbReference>
<sequence length="216" mass="21822">MTRTTRRRALLPIAAIAPALAAAGCTGAINRGVESVHQPVVSRADYTIDLATAGGDVAAGEQARLSGWLDGLRLRYGDRISVDDPAHDASAQNRVAAIVAGRGLLLATAAPVTPGTVAPGTLRVVVSRMSASVPGCPDWSRAAGSYVTADASSNYGCATNTNLAAMVANPGDLIQGADGYGNDAATSFKAIDLYRKAVPSGQGGAITKTESTSGGR</sequence>
<proteinExistence type="predicted"/>
<dbReference type="EMBL" id="FOXP01000011">
    <property type="protein sequence ID" value="SFP93635.1"/>
    <property type="molecule type" value="Genomic_DNA"/>
</dbReference>
<evidence type="ECO:0000256" key="1">
    <source>
        <dbReference type="SAM" id="SignalP"/>
    </source>
</evidence>
<dbReference type="STRING" id="634430.SAMN04488241_111115"/>
<evidence type="ECO:0000313" key="2">
    <source>
        <dbReference type="EMBL" id="SFP93635.1"/>
    </source>
</evidence>
<dbReference type="Proteomes" id="UP000199586">
    <property type="component" value="Unassembled WGS sequence"/>
</dbReference>
<feature type="signal peptide" evidence="1">
    <location>
        <begin position="1"/>
        <end position="21"/>
    </location>
</feature>
<evidence type="ECO:0000313" key="3">
    <source>
        <dbReference type="Proteomes" id="UP000199586"/>
    </source>
</evidence>
<name>A0A1I5UEE4_9SPHN</name>
<dbReference type="Pfam" id="PF09476">
    <property type="entry name" value="Pilus_CpaD"/>
    <property type="match status" value="1"/>
</dbReference>
<organism evidence="2 3">
    <name type="scientific">Sphingomonas rubra</name>
    <dbReference type="NCBI Taxonomy" id="634430"/>
    <lineage>
        <taxon>Bacteria</taxon>
        <taxon>Pseudomonadati</taxon>
        <taxon>Pseudomonadota</taxon>
        <taxon>Alphaproteobacteria</taxon>
        <taxon>Sphingomonadales</taxon>
        <taxon>Sphingomonadaceae</taxon>
        <taxon>Sphingomonas</taxon>
    </lineage>
</organism>
<protein>
    <submittedName>
        <fullName evidence="2">Pilus assembly protein CpaD</fullName>
    </submittedName>
</protein>
<dbReference type="InterPro" id="IPR019027">
    <property type="entry name" value="Pilus_biogenesis_CpaD-related"/>
</dbReference>
<feature type="chain" id="PRO_5011785462" evidence="1">
    <location>
        <begin position="22"/>
        <end position="216"/>
    </location>
</feature>
<dbReference type="RefSeq" id="WP_093334249.1">
    <property type="nucleotide sequence ID" value="NZ_FOXP01000011.1"/>
</dbReference>
<gene>
    <name evidence="2" type="ORF">SAMN04488241_111115</name>
</gene>
<accession>A0A1I5UEE4</accession>
<keyword evidence="1" id="KW-0732">Signal</keyword>
<dbReference type="OrthoDB" id="9802674at2"/>
<reference evidence="2 3" key="1">
    <citation type="submission" date="2016-10" db="EMBL/GenBank/DDBJ databases">
        <authorList>
            <person name="de Groot N.N."/>
        </authorList>
    </citation>
    <scope>NUCLEOTIDE SEQUENCE [LARGE SCALE GENOMIC DNA]</scope>
    <source>
        <strain evidence="2 3">CGMCC 1.9113</strain>
    </source>
</reference>
<dbReference type="AlphaFoldDB" id="A0A1I5UEE4"/>